<keyword evidence="2" id="KW-1185">Reference proteome</keyword>
<comment type="caution">
    <text evidence="1">The sequence shown here is derived from an EMBL/GenBank/DDBJ whole genome shotgun (WGS) entry which is preliminary data.</text>
</comment>
<accession>A0AAV7FH57</accession>
<evidence type="ECO:0000313" key="1">
    <source>
        <dbReference type="EMBL" id="KAG9459640.1"/>
    </source>
</evidence>
<proteinExistence type="predicted"/>
<reference evidence="1 2" key="1">
    <citation type="submission" date="2021-07" db="EMBL/GenBank/DDBJ databases">
        <title>The Aristolochia fimbriata genome: insights into angiosperm evolution, floral development and chemical biosynthesis.</title>
        <authorList>
            <person name="Jiao Y."/>
        </authorList>
    </citation>
    <scope>NUCLEOTIDE SEQUENCE [LARGE SCALE GENOMIC DNA]</scope>
    <source>
        <strain evidence="1">IBCAS-2021</strain>
        <tissue evidence="1">Leaf</tissue>
    </source>
</reference>
<protein>
    <submittedName>
        <fullName evidence="1">Uncharacterized protein</fullName>
    </submittedName>
</protein>
<dbReference type="Proteomes" id="UP000825729">
    <property type="component" value="Unassembled WGS sequence"/>
</dbReference>
<dbReference type="EMBL" id="JAINDJ010000002">
    <property type="protein sequence ID" value="KAG9459640.1"/>
    <property type="molecule type" value="Genomic_DNA"/>
</dbReference>
<name>A0AAV7FH57_ARIFI</name>
<organism evidence="1 2">
    <name type="scientific">Aristolochia fimbriata</name>
    <name type="common">White veined hardy Dutchman's pipe vine</name>
    <dbReference type="NCBI Taxonomy" id="158543"/>
    <lineage>
        <taxon>Eukaryota</taxon>
        <taxon>Viridiplantae</taxon>
        <taxon>Streptophyta</taxon>
        <taxon>Embryophyta</taxon>
        <taxon>Tracheophyta</taxon>
        <taxon>Spermatophyta</taxon>
        <taxon>Magnoliopsida</taxon>
        <taxon>Magnoliidae</taxon>
        <taxon>Piperales</taxon>
        <taxon>Aristolochiaceae</taxon>
        <taxon>Aristolochia</taxon>
    </lineage>
</organism>
<evidence type="ECO:0000313" key="2">
    <source>
        <dbReference type="Proteomes" id="UP000825729"/>
    </source>
</evidence>
<gene>
    <name evidence="1" type="ORF">H6P81_004148</name>
</gene>
<dbReference type="AlphaFoldDB" id="A0AAV7FH57"/>
<sequence length="73" mass="8088">MALGGFGEDKRGKAGMARKANAGPHVTLRDGFVAERRIMCGGCQISILPGISYMYVLKVWERREEVKVYLKNG</sequence>